<dbReference type="Gene3D" id="3.40.50.300">
    <property type="entry name" value="P-loop containing nucleotide triphosphate hydrolases"/>
    <property type="match status" value="1"/>
</dbReference>
<dbReference type="InterPro" id="IPR027417">
    <property type="entry name" value="P-loop_NTPase"/>
</dbReference>
<feature type="domain" description="ABC transporter" evidence="1">
    <location>
        <begin position="19"/>
        <end position="129"/>
    </location>
</feature>
<dbReference type="InterPro" id="IPR003439">
    <property type="entry name" value="ABC_transporter-like_ATP-bd"/>
</dbReference>
<dbReference type="AlphaFoldDB" id="A0A7C5LVF8"/>
<dbReference type="GO" id="GO:0005524">
    <property type="term" value="F:ATP binding"/>
    <property type="evidence" value="ECO:0007669"/>
    <property type="project" value="UniProtKB-KW"/>
</dbReference>
<comment type="caution">
    <text evidence="2">The sequence shown here is derived from an EMBL/GenBank/DDBJ whole genome shotgun (WGS) entry which is preliminary data.</text>
</comment>
<evidence type="ECO:0000259" key="1">
    <source>
        <dbReference type="Pfam" id="PF00005"/>
    </source>
</evidence>
<sequence length="136" mass="14415">MSLTLQNLSVGYAGKPVVKDLETTAHAGDFIGLVGPNGAGKSSLLKTLAGILPPLGGDALFGPQSLFSMPRKMRARTLAYLPQDKHANWPLPVQDLITLGRAPHLGSLGKLSGPDKDAVKTAARRSGCEDLLRRNY</sequence>
<evidence type="ECO:0000313" key="2">
    <source>
        <dbReference type="EMBL" id="HHL43809.1"/>
    </source>
</evidence>
<keyword evidence="2" id="KW-0547">Nucleotide-binding</keyword>
<dbReference type="PANTHER" id="PTHR42794:SF2">
    <property type="entry name" value="ABC TRANSPORTER ATP-BINDING PROTEIN"/>
    <property type="match status" value="1"/>
</dbReference>
<name>A0A7C5LVF8_9PROT</name>
<gene>
    <name evidence="2" type="ORF">ENJ42_09335</name>
</gene>
<dbReference type="GO" id="GO:0016887">
    <property type="term" value="F:ATP hydrolysis activity"/>
    <property type="evidence" value="ECO:0007669"/>
    <property type="project" value="InterPro"/>
</dbReference>
<accession>A0A7C5LVF8</accession>
<dbReference type="SUPFAM" id="SSF52540">
    <property type="entry name" value="P-loop containing nucleoside triphosphate hydrolases"/>
    <property type="match status" value="1"/>
</dbReference>
<dbReference type="Pfam" id="PF00005">
    <property type="entry name" value="ABC_tran"/>
    <property type="match status" value="1"/>
</dbReference>
<dbReference type="PANTHER" id="PTHR42794">
    <property type="entry name" value="HEMIN IMPORT ATP-BINDING PROTEIN HMUV"/>
    <property type="match status" value="1"/>
</dbReference>
<dbReference type="Proteomes" id="UP000885830">
    <property type="component" value="Unassembled WGS sequence"/>
</dbReference>
<proteinExistence type="predicted"/>
<feature type="non-terminal residue" evidence="2">
    <location>
        <position position="136"/>
    </location>
</feature>
<keyword evidence="2" id="KW-0067">ATP-binding</keyword>
<dbReference type="EMBL" id="DRMJ01000489">
    <property type="protein sequence ID" value="HHL43809.1"/>
    <property type="molecule type" value="Genomic_DNA"/>
</dbReference>
<protein>
    <submittedName>
        <fullName evidence="2">ABC transporter ATP-binding protein</fullName>
    </submittedName>
</protein>
<organism evidence="2">
    <name type="scientific">Hellea balneolensis</name>
    <dbReference type="NCBI Taxonomy" id="287478"/>
    <lineage>
        <taxon>Bacteria</taxon>
        <taxon>Pseudomonadati</taxon>
        <taxon>Pseudomonadota</taxon>
        <taxon>Alphaproteobacteria</taxon>
        <taxon>Maricaulales</taxon>
        <taxon>Robiginitomaculaceae</taxon>
        <taxon>Hellea</taxon>
    </lineage>
</organism>
<reference evidence="2" key="1">
    <citation type="journal article" date="2020" name="mSystems">
        <title>Genome- and Community-Level Interaction Insights into Carbon Utilization and Element Cycling Functions of Hydrothermarchaeota in Hydrothermal Sediment.</title>
        <authorList>
            <person name="Zhou Z."/>
            <person name="Liu Y."/>
            <person name="Xu W."/>
            <person name="Pan J."/>
            <person name="Luo Z.H."/>
            <person name="Li M."/>
        </authorList>
    </citation>
    <scope>NUCLEOTIDE SEQUENCE [LARGE SCALE GENOMIC DNA]</scope>
    <source>
        <strain evidence="2">HyVt-485</strain>
    </source>
</reference>